<organism evidence="1">
    <name type="scientific">marine metagenome</name>
    <dbReference type="NCBI Taxonomy" id="408172"/>
    <lineage>
        <taxon>unclassified sequences</taxon>
        <taxon>metagenomes</taxon>
        <taxon>ecological metagenomes</taxon>
    </lineage>
</organism>
<proteinExistence type="predicted"/>
<gene>
    <name evidence="1" type="ORF">METZ01_LOCUS471676</name>
</gene>
<evidence type="ECO:0000313" key="1">
    <source>
        <dbReference type="EMBL" id="SVE18822.1"/>
    </source>
</evidence>
<name>A0A383BFW8_9ZZZZ</name>
<accession>A0A383BFW8</accession>
<reference evidence="1" key="1">
    <citation type="submission" date="2018-05" db="EMBL/GenBank/DDBJ databases">
        <authorList>
            <person name="Lanie J.A."/>
            <person name="Ng W.-L."/>
            <person name="Kazmierczak K.M."/>
            <person name="Andrzejewski T.M."/>
            <person name="Davidsen T.M."/>
            <person name="Wayne K.J."/>
            <person name="Tettelin H."/>
            <person name="Glass J.I."/>
            <person name="Rusch D."/>
            <person name="Podicherti R."/>
            <person name="Tsui H.-C.T."/>
            <person name="Winkler M.E."/>
        </authorList>
    </citation>
    <scope>NUCLEOTIDE SEQUENCE</scope>
</reference>
<sequence>GSAGDGETLVGTQAGVDFPFRRIKAGQNIALTSETNDVEVSLTPAMAGTGHYGKLLQAGDDGTLETLATASTFNFSQGISGTTTHYRTLQTTGSGGTLQWSSIPGAMIAQFRIDFTSTGDFSTGTFLPSGWSYDNVGNVCTITHTTGVMPKFISYLGHKTSDNSFHYRNPTGAYEIVVRRADIQDKFSFTVTAGIAGSENSGYALVQVMF</sequence>
<dbReference type="EMBL" id="UINC01200094">
    <property type="protein sequence ID" value="SVE18822.1"/>
    <property type="molecule type" value="Genomic_DNA"/>
</dbReference>
<protein>
    <submittedName>
        <fullName evidence="1">Uncharacterized protein</fullName>
    </submittedName>
</protein>
<feature type="non-terminal residue" evidence="1">
    <location>
        <position position="1"/>
    </location>
</feature>
<dbReference type="AlphaFoldDB" id="A0A383BFW8"/>